<evidence type="ECO:0000313" key="2">
    <source>
        <dbReference type="EMBL" id="GFB20065.1"/>
    </source>
</evidence>
<gene>
    <name evidence="2" type="ORF">Tci_692036</name>
</gene>
<accession>A0A699L0A3</accession>
<sequence length="156" mass="17156">MCMALYSPNGVGGTFVIPRLQPIRDPDLRSPAAATWQLPIGQPLVTWKPRQHRSTPATVGQRRSTAAGHGGDRGSTVAVNAAGHRSTVAVNNGRRWRTTVDCRWTTVDHHRTTGQRCTMMTCHPPIRPAATCTVPRTQMISRQPPLRGSFLLDSRQ</sequence>
<evidence type="ECO:0000256" key="1">
    <source>
        <dbReference type="SAM" id="MobiDB-lite"/>
    </source>
</evidence>
<proteinExistence type="predicted"/>
<comment type="caution">
    <text evidence="2">The sequence shown here is derived from an EMBL/GenBank/DDBJ whole genome shotgun (WGS) entry which is preliminary data.</text>
</comment>
<name>A0A699L0A3_TANCI</name>
<feature type="compositionally biased region" description="Polar residues" evidence="1">
    <location>
        <begin position="54"/>
        <end position="64"/>
    </location>
</feature>
<reference evidence="2" key="1">
    <citation type="journal article" date="2019" name="Sci. Rep.">
        <title>Draft genome of Tanacetum cinerariifolium, the natural source of mosquito coil.</title>
        <authorList>
            <person name="Yamashiro T."/>
            <person name="Shiraishi A."/>
            <person name="Satake H."/>
            <person name="Nakayama K."/>
        </authorList>
    </citation>
    <scope>NUCLEOTIDE SEQUENCE</scope>
</reference>
<dbReference type="AlphaFoldDB" id="A0A699L0A3"/>
<protein>
    <submittedName>
        <fullName evidence="2">Uncharacterized protein</fullName>
    </submittedName>
</protein>
<dbReference type="EMBL" id="BKCJ010573944">
    <property type="protein sequence ID" value="GFB20065.1"/>
    <property type="molecule type" value="Genomic_DNA"/>
</dbReference>
<organism evidence="2">
    <name type="scientific">Tanacetum cinerariifolium</name>
    <name type="common">Dalmatian daisy</name>
    <name type="synonym">Chrysanthemum cinerariifolium</name>
    <dbReference type="NCBI Taxonomy" id="118510"/>
    <lineage>
        <taxon>Eukaryota</taxon>
        <taxon>Viridiplantae</taxon>
        <taxon>Streptophyta</taxon>
        <taxon>Embryophyta</taxon>
        <taxon>Tracheophyta</taxon>
        <taxon>Spermatophyta</taxon>
        <taxon>Magnoliopsida</taxon>
        <taxon>eudicotyledons</taxon>
        <taxon>Gunneridae</taxon>
        <taxon>Pentapetalae</taxon>
        <taxon>asterids</taxon>
        <taxon>campanulids</taxon>
        <taxon>Asterales</taxon>
        <taxon>Asteraceae</taxon>
        <taxon>Asteroideae</taxon>
        <taxon>Anthemideae</taxon>
        <taxon>Anthemidinae</taxon>
        <taxon>Tanacetum</taxon>
    </lineage>
</organism>
<feature type="region of interest" description="Disordered" evidence="1">
    <location>
        <begin position="49"/>
        <end position="75"/>
    </location>
</feature>